<comment type="similarity">
    <text evidence="1 2">Belongs to the arylamine N-acetyltransferase family.</text>
</comment>
<proteinExistence type="inferred from homology"/>
<sequence length="306" mass="35657">MPESIKQARAQLEQYFNRLSLPEHHRKYHVSGLTPAEQFEYLARLQTYSLASIPFENLSLHYSPHRQVTLDPDELFRKQVENPGRGGYCMENNLVFNIVLRSLGFNLYSAGARVNEDGRYSGWSHMINLVTIGEHKYFVDVGFGPNGSIRPLRLDHDGQIIAHIAPASSRLVWKNIEPNTDPNQRLWVYQHRNDDDHDWKDMYCFTELEFTTADYQMMNYYTSTNSKTFFTYKIICAKMILGEDEELAGVVILQQEDLKWRFNGKTETQLKLKNEQERVEKLRDVFGISLKPSEQNGIRGLVTELR</sequence>
<dbReference type="OrthoDB" id="10260017at2759"/>
<keyword evidence="2 3" id="KW-0808">Transferase</keyword>
<dbReference type="PRINTS" id="PR01543">
    <property type="entry name" value="ANATRNSFRASE"/>
</dbReference>
<dbReference type="EMBL" id="ML978714">
    <property type="protein sequence ID" value="KAF2089544.1"/>
    <property type="molecule type" value="Genomic_DNA"/>
</dbReference>
<dbReference type="AlphaFoldDB" id="A0A6A5YFF3"/>
<dbReference type="Gene3D" id="3.30.2140.20">
    <property type="match status" value="1"/>
</dbReference>
<evidence type="ECO:0000256" key="2">
    <source>
        <dbReference type="RuleBase" id="RU003452"/>
    </source>
</evidence>
<dbReference type="InterPro" id="IPR038765">
    <property type="entry name" value="Papain-like_cys_pep_sf"/>
</dbReference>
<organism evidence="3 4">
    <name type="scientific">Saccharata proteae CBS 121410</name>
    <dbReference type="NCBI Taxonomy" id="1314787"/>
    <lineage>
        <taxon>Eukaryota</taxon>
        <taxon>Fungi</taxon>
        <taxon>Dikarya</taxon>
        <taxon>Ascomycota</taxon>
        <taxon>Pezizomycotina</taxon>
        <taxon>Dothideomycetes</taxon>
        <taxon>Dothideomycetes incertae sedis</taxon>
        <taxon>Botryosphaeriales</taxon>
        <taxon>Saccharataceae</taxon>
        <taxon>Saccharata</taxon>
    </lineage>
</organism>
<dbReference type="Proteomes" id="UP000799776">
    <property type="component" value="Unassembled WGS sequence"/>
</dbReference>
<accession>A0A6A5YFF3</accession>
<keyword evidence="4" id="KW-1185">Reference proteome</keyword>
<dbReference type="InterPro" id="IPR001447">
    <property type="entry name" value="Arylamine_N-AcTrfase"/>
</dbReference>
<dbReference type="PANTHER" id="PTHR11786">
    <property type="entry name" value="N-HYDROXYARYLAMINE O-ACETYLTRANSFERASE"/>
    <property type="match status" value="1"/>
</dbReference>
<dbReference type="InterPro" id="IPR053710">
    <property type="entry name" value="Arylamine_NAT_domain_sf"/>
</dbReference>
<reference evidence="3" key="1">
    <citation type="journal article" date="2020" name="Stud. Mycol.">
        <title>101 Dothideomycetes genomes: a test case for predicting lifestyles and emergence of pathogens.</title>
        <authorList>
            <person name="Haridas S."/>
            <person name="Albert R."/>
            <person name="Binder M."/>
            <person name="Bloem J."/>
            <person name="Labutti K."/>
            <person name="Salamov A."/>
            <person name="Andreopoulos B."/>
            <person name="Baker S."/>
            <person name="Barry K."/>
            <person name="Bills G."/>
            <person name="Bluhm B."/>
            <person name="Cannon C."/>
            <person name="Castanera R."/>
            <person name="Culley D."/>
            <person name="Daum C."/>
            <person name="Ezra D."/>
            <person name="Gonzalez J."/>
            <person name="Henrissat B."/>
            <person name="Kuo A."/>
            <person name="Liang C."/>
            <person name="Lipzen A."/>
            <person name="Lutzoni F."/>
            <person name="Magnuson J."/>
            <person name="Mondo S."/>
            <person name="Nolan M."/>
            <person name="Ohm R."/>
            <person name="Pangilinan J."/>
            <person name="Park H.-J."/>
            <person name="Ramirez L."/>
            <person name="Alfaro M."/>
            <person name="Sun H."/>
            <person name="Tritt A."/>
            <person name="Yoshinaga Y."/>
            <person name="Zwiers L.-H."/>
            <person name="Turgeon B."/>
            <person name="Goodwin S."/>
            <person name="Spatafora J."/>
            <person name="Crous P."/>
            <person name="Grigoriev I."/>
        </authorList>
    </citation>
    <scope>NUCLEOTIDE SEQUENCE</scope>
    <source>
        <strain evidence="3">CBS 121410</strain>
    </source>
</reference>
<dbReference type="SUPFAM" id="SSF54001">
    <property type="entry name" value="Cysteine proteinases"/>
    <property type="match status" value="1"/>
</dbReference>
<dbReference type="Pfam" id="PF00797">
    <property type="entry name" value="Acetyltransf_2"/>
    <property type="match status" value="1"/>
</dbReference>
<evidence type="ECO:0000256" key="1">
    <source>
        <dbReference type="ARBA" id="ARBA00006547"/>
    </source>
</evidence>
<protein>
    <submittedName>
        <fullName evidence="3">Arylamine N-acetyltransferase 1</fullName>
    </submittedName>
</protein>
<evidence type="ECO:0000313" key="3">
    <source>
        <dbReference type="EMBL" id="KAF2089544.1"/>
    </source>
</evidence>
<evidence type="ECO:0000313" key="4">
    <source>
        <dbReference type="Proteomes" id="UP000799776"/>
    </source>
</evidence>
<gene>
    <name evidence="3" type="ORF">K490DRAFT_72285</name>
</gene>
<dbReference type="PANTHER" id="PTHR11786:SF0">
    <property type="entry name" value="ARYLAMINE N-ACETYLTRANSFERASE 4-RELATED"/>
    <property type="match status" value="1"/>
</dbReference>
<keyword evidence="2" id="KW-0012">Acyltransferase</keyword>
<name>A0A6A5YFF3_9PEZI</name>
<dbReference type="GO" id="GO:0016407">
    <property type="term" value="F:acetyltransferase activity"/>
    <property type="evidence" value="ECO:0007669"/>
    <property type="project" value="InterPro"/>
</dbReference>